<name>A0A061RKP5_9CHLO</name>
<feature type="domain" description="Vacuolar sorting protein 39/Transforming growth factor beta receptor-associated zinc finger" evidence="1">
    <location>
        <begin position="212"/>
        <end position="251"/>
    </location>
</feature>
<gene>
    <name evidence="2" type="ORF">TSPGSL018_31028</name>
</gene>
<evidence type="ECO:0000313" key="2">
    <source>
        <dbReference type="EMBL" id="JAC72563.1"/>
    </source>
</evidence>
<proteinExistence type="predicted"/>
<dbReference type="AlphaFoldDB" id="A0A061RKP5"/>
<dbReference type="GO" id="GO:0016020">
    <property type="term" value="C:membrane"/>
    <property type="evidence" value="ECO:0007669"/>
    <property type="project" value="TreeGrafter"/>
</dbReference>
<dbReference type="GO" id="GO:0034058">
    <property type="term" value="P:endosomal vesicle fusion"/>
    <property type="evidence" value="ECO:0007669"/>
    <property type="project" value="TreeGrafter"/>
</dbReference>
<dbReference type="EMBL" id="GBEZ01013422">
    <property type="protein sequence ID" value="JAC72563.1"/>
    <property type="molecule type" value="Transcribed_RNA"/>
</dbReference>
<sequence>MEWGDTDPSRHEELAQVLTKEVLVAMDRWRPAASAAAADEMDDEPDAMRRHLQHFLQSSDLYSVRDALKQMQGTELWHEQVILHGKLGSHSAALRILAIRLKDTSAALKYCAKPGREGCHALLLRIFLTPGDGLEPMLHEACLLLGSSGGATLDPKEVLDAMPAELPLQSALPTIGRILRERIHRAREQRVVCALQRSVNLEAKGELAELQQQRVVITDERACAECHTRIGTRMFAALPGGAALCYRCYQQSREETGSGGQQLRP</sequence>
<dbReference type="GO" id="GO:0006914">
    <property type="term" value="P:autophagy"/>
    <property type="evidence" value="ECO:0007669"/>
    <property type="project" value="TreeGrafter"/>
</dbReference>
<dbReference type="PANTHER" id="PTHR12894:SF43">
    <property type="entry name" value="VACUOLAR SORTING PROTEIN 3"/>
    <property type="match status" value="1"/>
</dbReference>
<accession>A0A061RKP5</accession>
<dbReference type="GO" id="GO:0005737">
    <property type="term" value="C:cytoplasm"/>
    <property type="evidence" value="ECO:0007669"/>
    <property type="project" value="TreeGrafter"/>
</dbReference>
<dbReference type="InterPro" id="IPR019453">
    <property type="entry name" value="VPS39/TGFA1_Znf"/>
</dbReference>
<evidence type="ECO:0000259" key="1">
    <source>
        <dbReference type="Pfam" id="PF10367"/>
    </source>
</evidence>
<dbReference type="InterPro" id="IPR032914">
    <property type="entry name" value="Vam6/VPS39/TRAP1"/>
</dbReference>
<dbReference type="Pfam" id="PF10367">
    <property type="entry name" value="zf-Vps39_C"/>
    <property type="match status" value="1"/>
</dbReference>
<protein>
    <submittedName>
        <fullName evidence="2">Transforming growth factor-beta receptor-associated protein 1</fullName>
    </submittedName>
</protein>
<organism evidence="2">
    <name type="scientific">Tetraselmis sp. GSL018</name>
    <dbReference type="NCBI Taxonomy" id="582737"/>
    <lineage>
        <taxon>Eukaryota</taxon>
        <taxon>Viridiplantae</taxon>
        <taxon>Chlorophyta</taxon>
        <taxon>core chlorophytes</taxon>
        <taxon>Chlorodendrophyceae</taxon>
        <taxon>Chlorodendrales</taxon>
        <taxon>Chlorodendraceae</taxon>
        <taxon>Tetraselmis</taxon>
    </lineage>
</organism>
<dbReference type="PANTHER" id="PTHR12894">
    <property type="entry name" value="CNH DOMAIN CONTAINING"/>
    <property type="match status" value="1"/>
</dbReference>
<keyword evidence="2" id="KW-0675">Receptor</keyword>
<reference evidence="2" key="1">
    <citation type="submission" date="2014-05" db="EMBL/GenBank/DDBJ databases">
        <title>The transcriptome of the halophilic microalga Tetraselmis sp. GSL018 isolated from the Great Salt Lake, Utah.</title>
        <authorList>
            <person name="Jinkerson R.E."/>
            <person name="D'Adamo S."/>
            <person name="Posewitz M.C."/>
        </authorList>
    </citation>
    <scope>NUCLEOTIDE SEQUENCE</scope>
    <source>
        <strain evidence="2">GSL018</strain>
    </source>
</reference>